<sequence>MLKGKKFILGISGGIAAYKCAHLTRLLVKEGAEVQVLMTKMAKEFITPLTMATLSKRPILVEFYNPENGDWNSHVDTGLWADAMIVAPATANTMGKMANGIADNLLITTYLSARCPVFVAPTMDLDMYKHPSTTRNMELLRSYGNMLIEPGAGELASGLVGKGRMAEPEEIVENLNAYFKKKASKKLVGKKVLVTAGPTHEKIDPVRFIGNYSSGKMGFAIAEELAARGAEVTLVSGPSSLKCNHAGIKRLDVVSAAEMHEACVKVFPNSDVAIMSAAVADYTPAAPADQKMKRKSDTLSIELKSTVDIAKALGSVKNEKQLLVGFALETNDEQQNALKKLESKNLDMIVLNSLQDSGAGFNVDTNKITIINKQNKKIDFSLKSKAEVASDIIDEMERLMK</sequence>
<feature type="domain" description="DNA/pantothenate metabolism flavoprotein C-terminal" evidence="6">
    <location>
        <begin position="187"/>
        <end position="398"/>
    </location>
</feature>
<feature type="binding site" evidence="3">
    <location>
        <position position="326"/>
    </location>
    <ligand>
        <name>CTP</name>
        <dbReference type="ChEBI" id="CHEBI:37563"/>
    </ligand>
</feature>
<proteinExistence type="inferred from homology"/>
<dbReference type="Pfam" id="PF04127">
    <property type="entry name" value="DFP"/>
    <property type="match status" value="1"/>
</dbReference>
<evidence type="ECO:0000259" key="6">
    <source>
        <dbReference type="Pfam" id="PF04127"/>
    </source>
</evidence>
<comment type="caution">
    <text evidence="3">Lacks conserved residue(s) required for the propagation of feature annotation.</text>
</comment>
<comment type="function">
    <text evidence="3">Catalyzes two sequential steps in the biosynthesis of coenzyme A. In the first step cysteine is conjugated to 4'-phosphopantothenate to form 4-phosphopantothenoylcysteine. In the second step the latter compound is decarboxylated to form 4'-phosphopantotheine.</text>
</comment>
<keyword evidence="3 4" id="KW-0285">Flavoprotein</keyword>
<comment type="catalytic activity">
    <reaction evidence="3 4">
        <text>(R)-4'-phosphopantothenate + L-cysteine + CTP = N-[(R)-4-phosphopantothenoyl]-L-cysteine + CMP + diphosphate + H(+)</text>
        <dbReference type="Rhea" id="RHEA:19397"/>
        <dbReference type="ChEBI" id="CHEBI:10986"/>
        <dbReference type="ChEBI" id="CHEBI:15378"/>
        <dbReference type="ChEBI" id="CHEBI:33019"/>
        <dbReference type="ChEBI" id="CHEBI:35235"/>
        <dbReference type="ChEBI" id="CHEBI:37563"/>
        <dbReference type="ChEBI" id="CHEBI:59458"/>
        <dbReference type="ChEBI" id="CHEBI:60377"/>
        <dbReference type="EC" id="6.3.2.5"/>
    </reaction>
</comment>
<dbReference type="HAMAP" id="MF_02225">
    <property type="entry name" value="CoaBC"/>
    <property type="match status" value="1"/>
</dbReference>
<dbReference type="PANTHER" id="PTHR14359:SF6">
    <property type="entry name" value="PHOSPHOPANTOTHENOYLCYSTEINE DECARBOXYLASE"/>
    <property type="match status" value="1"/>
</dbReference>
<keyword evidence="3 4" id="KW-0436">Ligase</keyword>
<reference evidence="7 8" key="1">
    <citation type="journal article" date="2015" name="Int. J. Syst. Evol. Microbiol.">
        <title>Carboxylicivirga linearis sp. nov., isolated from a sea cucumber culture pond.</title>
        <authorList>
            <person name="Wang F.Q."/>
            <person name="Zhou Y.X."/>
            <person name="Lin X.Z."/>
            <person name="Chen G.J."/>
            <person name="Du Z.J."/>
        </authorList>
    </citation>
    <scope>NUCLEOTIDE SEQUENCE [LARGE SCALE GENOMIC DNA]</scope>
    <source>
        <strain evidence="7 8">FB218</strain>
    </source>
</reference>
<evidence type="ECO:0000256" key="1">
    <source>
        <dbReference type="ARBA" id="ARBA00022793"/>
    </source>
</evidence>
<comment type="caution">
    <text evidence="7">The sequence shown here is derived from an EMBL/GenBank/DDBJ whole genome shotgun (WGS) entry which is preliminary data.</text>
</comment>
<evidence type="ECO:0000259" key="5">
    <source>
        <dbReference type="Pfam" id="PF02441"/>
    </source>
</evidence>
<comment type="cofactor">
    <cofactor evidence="3">
        <name>Mg(2+)</name>
        <dbReference type="ChEBI" id="CHEBI:18420"/>
    </cofactor>
</comment>
<dbReference type="InterPro" id="IPR005252">
    <property type="entry name" value="CoaBC"/>
</dbReference>
<comment type="pathway">
    <text evidence="3 4">Cofactor biosynthesis; coenzyme A biosynthesis; CoA from (R)-pantothenate: step 2/5.</text>
</comment>
<feature type="domain" description="Flavoprotein" evidence="5">
    <location>
        <begin position="5"/>
        <end position="175"/>
    </location>
</feature>
<dbReference type="Proteomes" id="UP000708576">
    <property type="component" value="Unassembled WGS sequence"/>
</dbReference>
<keyword evidence="2 3" id="KW-0456">Lyase</keyword>
<dbReference type="NCBIfam" id="TIGR00521">
    <property type="entry name" value="coaBC_dfp"/>
    <property type="match status" value="1"/>
</dbReference>
<dbReference type="PANTHER" id="PTHR14359">
    <property type="entry name" value="HOMO-OLIGOMERIC FLAVIN CONTAINING CYS DECARBOXYLASE FAMILY"/>
    <property type="match status" value="1"/>
</dbReference>
<comment type="similarity">
    <text evidence="3 4">In the N-terminal section; belongs to the HFCD (homo-oligomeric flavin containing Cys decarboxylase) superfamily.</text>
</comment>
<dbReference type="EC" id="6.3.2.5" evidence="3"/>
<dbReference type="InterPro" id="IPR036551">
    <property type="entry name" value="Flavin_trans-like"/>
</dbReference>
<comment type="catalytic activity">
    <reaction evidence="3 4">
        <text>N-[(R)-4-phosphopantothenoyl]-L-cysteine + H(+) = (R)-4'-phosphopantetheine + CO2</text>
        <dbReference type="Rhea" id="RHEA:16793"/>
        <dbReference type="ChEBI" id="CHEBI:15378"/>
        <dbReference type="ChEBI" id="CHEBI:16526"/>
        <dbReference type="ChEBI" id="CHEBI:59458"/>
        <dbReference type="ChEBI" id="CHEBI:61723"/>
        <dbReference type="EC" id="4.1.1.36"/>
    </reaction>
</comment>
<feature type="binding site" evidence="3">
    <location>
        <position position="340"/>
    </location>
    <ligand>
        <name>CTP</name>
        <dbReference type="ChEBI" id="CHEBI:37563"/>
    </ligand>
</feature>
<feature type="binding site" evidence="3">
    <location>
        <position position="281"/>
    </location>
    <ligand>
        <name>CTP</name>
        <dbReference type="ChEBI" id="CHEBI:37563"/>
    </ligand>
</feature>
<keyword evidence="3" id="KW-0511">Multifunctional enzyme</keyword>
<evidence type="ECO:0000256" key="3">
    <source>
        <dbReference type="HAMAP-Rule" id="MF_02225"/>
    </source>
</evidence>
<comment type="cofactor">
    <cofactor evidence="3">
        <name>FMN</name>
        <dbReference type="ChEBI" id="CHEBI:58210"/>
    </cofactor>
    <text evidence="3">Binds 1 FMN per subunit.</text>
</comment>
<evidence type="ECO:0000313" key="8">
    <source>
        <dbReference type="Proteomes" id="UP000708576"/>
    </source>
</evidence>
<evidence type="ECO:0000256" key="4">
    <source>
        <dbReference type="RuleBase" id="RU364078"/>
    </source>
</evidence>
<dbReference type="Gene3D" id="3.40.50.10300">
    <property type="entry name" value="CoaB-like"/>
    <property type="match status" value="1"/>
</dbReference>
<dbReference type="SUPFAM" id="SSF52507">
    <property type="entry name" value="Homo-oligomeric flavin-containing Cys decarboxylases, HFCD"/>
    <property type="match status" value="1"/>
</dbReference>
<comment type="similarity">
    <text evidence="3 4">In the C-terminal section; belongs to the PPC synthetase family.</text>
</comment>
<gene>
    <name evidence="3 7" type="primary">coaBC</name>
    <name evidence="7" type="ORF">KEM10_11850</name>
</gene>
<dbReference type="SUPFAM" id="SSF102645">
    <property type="entry name" value="CoaB-like"/>
    <property type="match status" value="1"/>
</dbReference>
<protein>
    <recommendedName>
        <fullName evidence="3">Coenzyme A biosynthesis bifunctional protein CoaBC</fullName>
    </recommendedName>
    <alternativeName>
        <fullName evidence="3">DNA/pantothenate metabolism flavoprotein</fullName>
    </alternativeName>
    <alternativeName>
        <fullName evidence="3">Phosphopantothenoylcysteine synthetase/decarboxylase</fullName>
        <shortName evidence="3">PPCS-PPCDC</shortName>
    </alternativeName>
    <domain>
        <recommendedName>
            <fullName evidence="3">Phosphopantothenoylcysteine decarboxylase</fullName>
            <shortName evidence="3">PPC decarboxylase</shortName>
            <shortName evidence="3">PPC-DC</shortName>
            <ecNumber evidence="3">4.1.1.36</ecNumber>
        </recommendedName>
        <alternativeName>
            <fullName evidence="3">CoaC</fullName>
        </alternativeName>
    </domain>
    <domain>
        <recommendedName>
            <fullName evidence="3">Phosphopantothenate--cysteine ligase</fullName>
            <ecNumber evidence="3">6.3.2.5</ecNumber>
        </recommendedName>
        <alternativeName>
            <fullName evidence="3">CoaB</fullName>
        </alternativeName>
        <alternativeName>
            <fullName evidence="3">Phosphopantothenoylcysteine synthetase</fullName>
            <shortName evidence="3">PPC synthetase</shortName>
            <shortName evidence="3">PPC-S</shortName>
        </alternativeName>
    </domain>
</protein>
<keyword evidence="1 3" id="KW-0210">Decarboxylase</keyword>
<keyword evidence="3" id="KW-0460">Magnesium</keyword>
<evidence type="ECO:0000256" key="2">
    <source>
        <dbReference type="ARBA" id="ARBA00023239"/>
    </source>
</evidence>
<feature type="region of interest" description="Phosphopantothenate--cysteine ligase" evidence="3">
    <location>
        <begin position="192"/>
        <end position="401"/>
    </location>
</feature>
<dbReference type="RefSeq" id="WP_212216216.1">
    <property type="nucleotide sequence ID" value="NZ_JAGUCO010000007.1"/>
</dbReference>
<comment type="pathway">
    <text evidence="3 4">Cofactor biosynthesis; coenzyme A biosynthesis; CoA from (R)-pantothenate: step 3/5.</text>
</comment>
<feature type="binding site" evidence="3">
    <location>
        <position position="291"/>
    </location>
    <ligand>
        <name>CTP</name>
        <dbReference type="ChEBI" id="CHEBI:37563"/>
    </ligand>
</feature>
<evidence type="ECO:0000313" key="7">
    <source>
        <dbReference type="EMBL" id="MBS2098974.1"/>
    </source>
</evidence>
<keyword evidence="3" id="KW-0479">Metal-binding</keyword>
<dbReference type="GO" id="GO:0004632">
    <property type="term" value="F:phosphopantothenate--cysteine ligase activity"/>
    <property type="evidence" value="ECO:0007669"/>
    <property type="project" value="UniProtKB-EC"/>
</dbReference>
<accession>A0ABS5JVV3</accession>
<comment type="function">
    <text evidence="4">Catalyzes two steps in the biosynthesis of coenzyme A. In the first step cysteine is conjugated to 4'-phosphopantothenate to form 4-phosphopantothenoylcysteine, in the latter compound is decarboxylated to form 4'-phosphopantotheine.</text>
</comment>
<feature type="binding site" evidence="3">
    <location>
        <position position="344"/>
    </location>
    <ligand>
        <name>CTP</name>
        <dbReference type="ChEBI" id="CHEBI:37563"/>
    </ligand>
</feature>
<dbReference type="Gene3D" id="3.40.50.1950">
    <property type="entry name" value="Flavin prenyltransferase-like"/>
    <property type="match status" value="1"/>
</dbReference>
<name>A0ABS5JVV3_9BACT</name>
<dbReference type="Pfam" id="PF02441">
    <property type="entry name" value="Flavoprotein"/>
    <property type="match status" value="1"/>
</dbReference>
<dbReference type="EC" id="4.1.1.36" evidence="3"/>
<dbReference type="InterPro" id="IPR035929">
    <property type="entry name" value="CoaB-like_sf"/>
</dbReference>
<dbReference type="InterPro" id="IPR003382">
    <property type="entry name" value="Flavoprotein"/>
</dbReference>
<dbReference type="EMBL" id="JAGUCO010000007">
    <property type="protein sequence ID" value="MBS2098974.1"/>
    <property type="molecule type" value="Genomic_DNA"/>
</dbReference>
<keyword evidence="3 4" id="KW-0288">FMN</keyword>
<dbReference type="InterPro" id="IPR007085">
    <property type="entry name" value="DNA/pantothenate-metab_flavo_C"/>
</dbReference>
<dbReference type="GO" id="GO:0004633">
    <property type="term" value="F:phosphopantothenoylcysteine decarboxylase activity"/>
    <property type="evidence" value="ECO:0007669"/>
    <property type="project" value="UniProtKB-EC"/>
</dbReference>
<keyword evidence="8" id="KW-1185">Reference proteome</keyword>
<organism evidence="7 8">
    <name type="scientific">Carboxylicivirga linearis</name>
    <dbReference type="NCBI Taxonomy" id="1628157"/>
    <lineage>
        <taxon>Bacteria</taxon>
        <taxon>Pseudomonadati</taxon>
        <taxon>Bacteroidota</taxon>
        <taxon>Bacteroidia</taxon>
        <taxon>Marinilabiliales</taxon>
        <taxon>Marinilabiliaceae</taxon>
        <taxon>Carboxylicivirga</taxon>
    </lineage>
</organism>
<feature type="region of interest" description="Phosphopantothenoylcysteine decarboxylase" evidence="3">
    <location>
        <begin position="1"/>
        <end position="191"/>
    </location>
</feature>